<comment type="caution">
    <text evidence="1">The sequence shown here is derived from an EMBL/GenBank/DDBJ whole genome shotgun (WGS) entry which is preliminary data.</text>
</comment>
<dbReference type="Proteomes" id="UP000653644">
    <property type="component" value="Unassembled WGS sequence"/>
</dbReference>
<evidence type="ECO:0000313" key="1">
    <source>
        <dbReference type="EMBL" id="GHA74176.1"/>
    </source>
</evidence>
<reference evidence="2" key="1">
    <citation type="journal article" date="2019" name="Int. J. Syst. Evol. Microbiol.">
        <title>The Global Catalogue of Microorganisms (GCM) 10K type strain sequencing project: providing services to taxonomists for standard genome sequencing and annotation.</title>
        <authorList>
            <consortium name="The Broad Institute Genomics Platform"/>
            <consortium name="The Broad Institute Genome Sequencing Center for Infectious Disease"/>
            <person name="Wu L."/>
            <person name="Ma J."/>
        </authorList>
    </citation>
    <scope>NUCLEOTIDE SEQUENCE [LARGE SCALE GENOMIC DNA]</scope>
    <source>
        <strain evidence="2">JCM 4733</strain>
    </source>
</reference>
<gene>
    <name evidence="1" type="ORF">GCM10010345_90920</name>
</gene>
<accession>A0ABQ3DBX9</accession>
<evidence type="ECO:0000313" key="2">
    <source>
        <dbReference type="Proteomes" id="UP000653644"/>
    </source>
</evidence>
<dbReference type="EMBL" id="BMVN01000095">
    <property type="protein sequence ID" value="GHA74176.1"/>
    <property type="molecule type" value="Genomic_DNA"/>
</dbReference>
<keyword evidence="2" id="KW-1185">Reference proteome</keyword>
<protein>
    <submittedName>
        <fullName evidence="1">Uncharacterized protein</fullName>
    </submittedName>
</protein>
<sequence>MVVSGLTLPGTDGAVTSQAKVADVPPAARTGWPAAACGVTVHPSGVAIAAVTLVAGGAPAGTLTVVVAVKG</sequence>
<organism evidence="1 2">
    <name type="scientific">Streptomyces canarius</name>
    <dbReference type="NCBI Taxonomy" id="285453"/>
    <lineage>
        <taxon>Bacteria</taxon>
        <taxon>Bacillati</taxon>
        <taxon>Actinomycetota</taxon>
        <taxon>Actinomycetes</taxon>
        <taxon>Kitasatosporales</taxon>
        <taxon>Streptomycetaceae</taxon>
        <taxon>Streptomyces</taxon>
    </lineage>
</organism>
<proteinExistence type="predicted"/>
<name>A0ABQ3DBX9_9ACTN</name>